<protein>
    <submittedName>
        <fullName evidence="3">Proteoglycan 4 C-terminal part like</fullName>
    </submittedName>
</protein>
<dbReference type="EMBL" id="JARAOO010000012">
    <property type="protein sequence ID" value="KAJ7947534.1"/>
    <property type="molecule type" value="Genomic_DNA"/>
</dbReference>
<dbReference type="AlphaFoldDB" id="A0AAD7PAD7"/>
<feature type="transmembrane region" description="Helical" evidence="1">
    <location>
        <begin position="46"/>
        <end position="68"/>
    </location>
</feature>
<reference evidence="3" key="1">
    <citation type="journal article" date="2023" name="Science">
        <title>Elucidation of the pathway for biosynthesis of saponin adjuvants from the soapbark tree.</title>
        <authorList>
            <person name="Reed J."/>
            <person name="Orme A."/>
            <person name="El-Demerdash A."/>
            <person name="Owen C."/>
            <person name="Martin L.B.B."/>
            <person name="Misra R.C."/>
            <person name="Kikuchi S."/>
            <person name="Rejzek M."/>
            <person name="Martin A.C."/>
            <person name="Harkess A."/>
            <person name="Leebens-Mack J."/>
            <person name="Louveau T."/>
            <person name="Stephenson M.J."/>
            <person name="Osbourn A."/>
        </authorList>
    </citation>
    <scope>NUCLEOTIDE SEQUENCE</scope>
    <source>
        <strain evidence="3">S10</strain>
    </source>
</reference>
<keyword evidence="1" id="KW-1133">Transmembrane helix</keyword>
<keyword evidence="2" id="KW-0732">Signal</keyword>
<keyword evidence="1" id="KW-0472">Membrane</keyword>
<dbReference type="PANTHER" id="PTHR33659:SF10">
    <property type="match status" value="1"/>
</dbReference>
<feature type="chain" id="PRO_5042146991" evidence="2">
    <location>
        <begin position="28"/>
        <end position="69"/>
    </location>
</feature>
<dbReference type="PANTHER" id="PTHR33659">
    <property type="entry name" value="PROTEIN, PUTATIVE-RELATED-RELATED"/>
    <property type="match status" value="1"/>
</dbReference>
<evidence type="ECO:0000313" key="4">
    <source>
        <dbReference type="Proteomes" id="UP001163823"/>
    </source>
</evidence>
<keyword evidence="4" id="KW-1185">Reference proteome</keyword>
<accession>A0AAD7PAD7</accession>
<evidence type="ECO:0000256" key="1">
    <source>
        <dbReference type="SAM" id="Phobius"/>
    </source>
</evidence>
<keyword evidence="1" id="KW-0812">Transmembrane</keyword>
<gene>
    <name evidence="3" type="ORF">O6P43_028137</name>
</gene>
<evidence type="ECO:0000256" key="2">
    <source>
        <dbReference type="SAM" id="SignalP"/>
    </source>
</evidence>
<comment type="caution">
    <text evidence="3">The sequence shown here is derived from an EMBL/GenBank/DDBJ whole genome shotgun (WGS) entry which is preliminary data.</text>
</comment>
<proteinExistence type="predicted"/>
<evidence type="ECO:0000313" key="3">
    <source>
        <dbReference type="EMBL" id="KAJ7947534.1"/>
    </source>
</evidence>
<dbReference type="KEGG" id="qsa:O6P43_028137"/>
<sequence length="69" mass="7339">MAHVSICKAMSFMVIIVELLLATAVTAQDSEFAPAPAPSMDAGTGFPLTFSGEFVCSSLLFSLIAFLWH</sequence>
<name>A0AAD7PAD7_QUISA</name>
<organism evidence="3 4">
    <name type="scientific">Quillaja saponaria</name>
    <name type="common">Soap bark tree</name>
    <dbReference type="NCBI Taxonomy" id="32244"/>
    <lineage>
        <taxon>Eukaryota</taxon>
        <taxon>Viridiplantae</taxon>
        <taxon>Streptophyta</taxon>
        <taxon>Embryophyta</taxon>
        <taxon>Tracheophyta</taxon>
        <taxon>Spermatophyta</taxon>
        <taxon>Magnoliopsida</taxon>
        <taxon>eudicotyledons</taxon>
        <taxon>Gunneridae</taxon>
        <taxon>Pentapetalae</taxon>
        <taxon>rosids</taxon>
        <taxon>fabids</taxon>
        <taxon>Fabales</taxon>
        <taxon>Quillajaceae</taxon>
        <taxon>Quillaja</taxon>
    </lineage>
</organism>
<dbReference type="Proteomes" id="UP001163823">
    <property type="component" value="Chromosome 12"/>
</dbReference>
<feature type="signal peptide" evidence="2">
    <location>
        <begin position="1"/>
        <end position="27"/>
    </location>
</feature>